<dbReference type="AlphaFoldDB" id="A0A9P0FTS4"/>
<evidence type="ECO:0000313" key="2">
    <source>
        <dbReference type="EMBL" id="CAH0582945.1"/>
    </source>
</evidence>
<reference evidence="2" key="1">
    <citation type="submission" date="2021-12" db="EMBL/GenBank/DDBJ databases">
        <authorList>
            <person name="King R."/>
        </authorList>
    </citation>
    <scope>NUCLEOTIDE SEQUENCE</scope>
</reference>
<feature type="region of interest" description="Disordered" evidence="1">
    <location>
        <begin position="22"/>
        <end position="42"/>
    </location>
</feature>
<name>A0A9P0FTS4_CHRIL</name>
<dbReference type="Proteomes" id="UP001154114">
    <property type="component" value="Chromosome 12"/>
</dbReference>
<dbReference type="EMBL" id="LR824015">
    <property type="protein sequence ID" value="CAH0582945.1"/>
    <property type="molecule type" value="Genomic_DNA"/>
</dbReference>
<dbReference type="OrthoDB" id="6159439at2759"/>
<gene>
    <name evidence="2" type="ORF">CINC_LOCUS1969</name>
</gene>
<keyword evidence="3" id="KW-1185">Reference proteome</keyword>
<accession>A0A9P0FTS4</accession>
<feature type="compositionally biased region" description="Polar residues" evidence="1">
    <location>
        <begin position="25"/>
        <end position="34"/>
    </location>
</feature>
<evidence type="ECO:0000313" key="3">
    <source>
        <dbReference type="Proteomes" id="UP001154114"/>
    </source>
</evidence>
<dbReference type="Gene3D" id="2.20.25.240">
    <property type="match status" value="1"/>
</dbReference>
<evidence type="ECO:0000256" key="1">
    <source>
        <dbReference type="SAM" id="MobiDB-lite"/>
    </source>
</evidence>
<organism evidence="2 3">
    <name type="scientific">Chrysodeixis includens</name>
    <name type="common">Soybean looper</name>
    <name type="synonym">Pseudoplusia includens</name>
    <dbReference type="NCBI Taxonomy" id="689277"/>
    <lineage>
        <taxon>Eukaryota</taxon>
        <taxon>Metazoa</taxon>
        <taxon>Ecdysozoa</taxon>
        <taxon>Arthropoda</taxon>
        <taxon>Hexapoda</taxon>
        <taxon>Insecta</taxon>
        <taxon>Pterygota</taxon>
        <taxon>Neoptera</taxon>
        <taxon>Endopterygota</taxon>
        <taxon>Lepidoptera</taxon>
        <taxon>Glossata</taxon>
        <taxon>Ditrysia</taxon>
        <taxon>Noctuoidea</taxon>
        <taxon>Noctuidae</taxon>
        <taxon>Plusiinae</taxon>
        <taxon>Chrysodeixis</taxon>
    </lineage>
</organism>
<sequence length="85" mass="9435">MESVKREMKVLITRRLSAEVPSCATKGTGSTSTAPAGRPRPGYQVKFETTRFGNPVIVVGKYRYNKWSGSKGAQIRWTCIKNQQG</sequence>
<proteinExistence type="predicted"/>
<protein>
    <submittedName>
        <fullName evidence="2">Uncharacterized protein</fullName>
    </submittedName>
</protein>